<name>A0A9P1MB95_9PEZI</name>
<dbReference type="PANTHER" id="PTHR30383">
    <property type="entry name" value="THIOESTERASE 1/PROTEASE 1/LYSOPHOSPHOLIPASE L1"/>
    <property type="match status" value="1"/>
</dbReference>
<dbReference type="CDD" id="cd01833">
    <property type="entry name" value="XynB_like"/>
    <property type="match status" value="1"/>
</dbReference>
<dbReference type="AlphaFoldDB" id="A0A9P1MB95"/>
<dbReference type="EMBL" id="CALLCH030000011">
    <property type="protein sequence ID" value="CAI4214477.1"/>
    <property type="molecule type" value="Genomic_DNA"/>
</dbReference>
<sequence length="222" mass="24351">MPLGASITYGSGSTHGNGYRDYLRNLLVADGYSVHMVGSVRAGIMENNDNEGWPGFRIDQVEPKGISSAYRFLPNLVVLNAGTNDCIQNRDVARAGNRTRRLLERLWLASPGSTILLSTLLVNDSKEGAEDRVLEFNEQMRYVAKQCEWEGKRIVLVDMHGGDGPGLEDLVDGTHPNDAGYEKWPSSGTGVSGGGVKGTWRAWRSSESRRWGSSRPPRCLPS</sequence>
<dbReference type="Proteomes" id="UP000838763">
    <property type="component" value="Unassembled WGS sequence"/>
</dbReference>
<protein>
    <recommendedName>
        <fullName evidence="1">SGNH hydrolase-type esterase domain-containing protein</fullName>
    </recommendedName>
</protein>
<dbReference type="Gene3D" id="3.40.50.1110">
    <property type="entry name" value="SGNH hydrolase"/>
    <property type="match status" value="1"/>
</dbReference>
<evidence type="ECO:0000313" key="3">
    <source>
        <dbReference type="Proteomes" id="UP000838763"/>
    </source>
</evidence>
<organism evidence="2 3">
    <name type="scientific">Parascedosporium putredinis</name>
    <dbReference type="NCBI Taxonomy" id="1442378"/>
    <lineage>
        <taxon>Eukaryota</taxon>
        <taxon>Fungi</taxon>
        <taxon>Dikarya</taxon>
        <taxon>Ascomycota</taxon>
        <taxon>Pezizomycotina</taxon>
        <taxon>Sordariomycetes</taxon>
        <taxon>Hypocreomycetidae</taxon>
        <taxon>Microascales</taxon>
        <taxon>Microascaceae</taxon>
        <taxon>Parascedosporium</taxon>
    </lineage>
</organism>
<dbReference type="PANTHER" id="PTHR30383:SF31">
    <property type="entry name" value="SGNH HYDROLASE-TYPE ESTERASE DOMAIN-CONTAINING PROTEIN-RELATED"/>
    <property type="match status" value="1"/>
</dbReference>
<gene>
    <name evidence="2" type="ORF">PPNO1_LOCUS4210</name>
</gene>
<dbReference type="InterPro" id="IPR013830">
    <property type="entry name" value="SGNH_hydro"/>
</dbReference>
<dbReference type="InterPro" id="IPR051532">
    <property type="entry name" value="Ester_Hydrolysis_Enzymes"/>
</dbReference>
<proteinExistence type="predicted"/>
<keyword evidence="3" id="KW-1185">Reference proteome</keyword>
<dbReference type="OrthoDB" id="6123at2759"/>
<feature type="domain" description="SGNH hydrolase-type esterase" evidence="1">
    <location>
        <begin position="3"/>
        <end position="182"/>
    </location>
</feature>
<accession>A0A9P1MB95</accession>
<dbReference type="SUPFAM" id="SSF52266">
    <property type="entry name" value="SGNH hydrolase"/>
    <property type="match status" value="1"/>
</dbReference>
<evidence type="ECO:0000259" key="1">
    <source>
        <dbReference type="Pfam" id="PF13472"/>
    </source>
</evidence>
<dbReference type="Pfam" id="PF13472">
    <property type="entry name" value="Lipase_GDSL_2"/>
    <property type="match status" value="1"/>
</dbReference>
<dbReference type="InterPro" id="IPR036514">
    <property type="entry name" value="SGNH_hydro_sf"/>
</dbReference>
<reference evidence="2" key="1">
    <citation type="submission" date="2022-11" db="EMBL/GenBank/DDBJ databases">
        <authorList>
            <person name="Scott C."/>
            <person name="Bruce N."/>
        </authorList>
    </citation>
    <scope>NUCLEOTIDE SEQUENCE</scope>
</reference>
<dbReference type="GO" id="GO:0004622">
    <property type="term" value="F:phosphatidylcholine lysophospholipase activity"/>
    <property type="evidence" value="ECO:0007669"/>
    <property type="project" value="TreeGrafter"/>
</dbReference>
<evidence type="ECO:0000313" key="2">
    <source>
        <dbReference type="EMBL" id="CAI4214477.1"/>
    </source>
</evidence>
<comment type="caution">
    <text evidence="2">The sequence shown here is derived from an EMBL/GenBank/DDBJ whole genome shotgun (WGS) entry which is preliminary data.</text>
</comment>